<feature type="domain" description="Glucose-methanol-choline oxidoreductase N-terminal" evidence="7">
    <location>
        <begin position="249"/>
        <end position="305"/>
    </location>
</feature>
<dbReference type="GO" id="GO:0071949">
    <property type="term" value="F:FAD binding"/>
    <property type="evidence" value="ECO:0007669"/>
    <property type="project" value="InterPro"/>
</dbReference>
<dbReference type="InterPro" id="IPR000172">
    <property type="entry name" value="GMC_OxRdtase_N"/>
</dbReference>
<protein>
    <submittedName>
        <fullName evidence="10">GMC family oxidoreductase</fullName>
    </submittedName>
</protein>
<accession>A0A6F8XP67</accession>
<organism evidence="10 11">
    <name type="scientific">Phytohabitans flavus</name>
    <dbReference type="NCBI Taxonomy" id="1076124"/>
    <lineage>
        <taxon>Bacteria</taxon>
        <taxon>Bacillati</taxon>
        <taxon>Actinomycetota</taxon>
        <taxon>Actinomycetes</taxon>
        <taxon>Micromonosporales</taxon>
        <taxon>Micromonosporaceae</taxon>
    </lineage>
</organism>
<dbReference type="GO" id="GO:0016614">
    <property type="term" value="F:oxidoreductase activity, acting on CH-OH group of donors"/>
    <property type="evidence" value="ECO:0007669"/>
    <property type="project" value="InterPro"/>
</dbReference>
<evidence type="ECO:0000256" key="1">
    <source>
        <dbReference type="ARBA" id="ARBA00001974"/>
    </source>
</evidence>
<dbReference type="Pfam" id="PF01494">
    <property type="entry name" value="FAD_binding_3"/>
    <property type="match status" value="1"/>
</dbReference>
<evidence type="ECO:0000259" key="9">
    <source>
        <dbReference type="Pfam" id="PF05199"/>
    </source>
</evidence>
<keyword evidence="5" id="KW-0560">Oxidoreductase</keyword>
<name>A0A6F8XP67_9ACTN</name>
<dbReference type="Pfam" id="PF00732">
    <property type="entry name" value="GMC_oxred_N"/>
    <property type="match status" value="1"/>
</dbReference>
<proteinExistence type="inferred from homology"/>
<dbReference type="InterPro" id="IPR036188">
    <property type="entry name" value="FAD/NAD-bd_sf"/>
</dbReference>
<reference evidence="10 11" key="2">
    <citation type="submission" date="2020-03" db="EMBL/GenBank/DDBJ databases">
        <authorList>
            <person name="Ichikawa N."/>
            <person name="Kimura A."/>
            <person name="Kitahashi Y."/>
            <person name="Uohara A."/>
        </authorList>
    </citation>
    <scope>NUCLEOTIDE SEQUENCE [LARGE SCALE GENOMIC DNA]</scope>
    <source>
        <strain evidence="10 11">NBRC 107702</strain>
    </source>
</reference>
<evidence type="ECO:0000256" key="3">
    <source>
        <dbReference type="ARBA" id="ARBA00022630"/>
    </source>
</evidence>
<feature type="domain" description="FAD-binding" evidence="8">
    <location>
        <begin position="30"/>
        <end position="65"/>
    </location>
</feature>
<dbReference type="PANTHER" id="PTHR42784">
    <property type="entry name" value="PYRANOSE 2-OXIDASE"/>
    <property type="match status" value="1"/>
</dbReference>
<keyword evidence="11" id="KW-1185">Reference proteome</keyword>
<dbReference type="AlphaFoldDB" id="A0A6F8XP67"/>
<feature type="domain" description="Glucose-methanol-choline oxidoreductase C-terminal" evidence="9">
    <location>
        <begin position="379"/>
        <end position="497"/>
    </location>
</feature>
<sequence>MADYGMHSAKCLASFHFTRDHVEAVVAKSALIIGSGPVGSTFARLLVGAGIDVTMIDAGGERSSEVGRHLRNETIYQHNPDRFTDVIRSSAMRISVPSSRRSESDSHINPDQDPATNLGASRAARAVGGMGIFWAGATPRTHPVVEHIPFVDGDELSRLYGVAEKLLHTTTSAYEMSVQGRVVTERLNEAGYQVRQLPLAVERLSVDPPRVHWSGPEIILKGGDRNAPSVADDPRFTLLPEHLCTALVHSGRQVTGAVVRDLATGAERTLVADTFVVACGSVLTPQLLWASGIRPDALGRYLCEQTMATCQVALSDDLASRLDDGPNVVEPNLWIPVAEGRPWHAQLHRGIFGYAAVPDGVDRRTVTDLVWFSTCDVRRENAVTFSDRVADPYGLPQPTFHFGANVADRARADDMVTDMAKAATALGKFLPGAEPAFLEAGFALHITGTTRMGADARESVVDPYAKVWGLDNLYLGGGGVIPAGVACNTTLTSMALAVRTAEAIAAG</sequence>
<comment type="similarity">
    <text evidence="2">Belongs to the GMC oxidoreductase family.</text>
</comment>
<dbReference type="Pfam" id="PF05199">
    <property type="entry name" value="GMC_oxred_C"/>
    <property type="match status" value="1"/>
</dbReference>
<dbReference type="SUPFAM" id="SSF54373">
    <property type="entry name" value="FAD-linked reductases, C-terminal domain"/>
    <property type="match status" value="1"/>
</dbReference>
<evidence type="ECO:0000256" key="6">
    <source>
        <dbReference type="SAM" id="MobiDB-lite"/>
    </source>
</evidence>
<feature type="region of interest" description="Disordered" evidence="6">
    <location>
        <begin position="94"/>
        <end position="118"/>
    </location>
</feature>
<gene>
    <name evidence="10" type="ORF">Pflav_019990</name>
</gene>
<dbReference type="Gene3D" id="3.50.50.60">
    <property type="entry name" value="FAD/NAD(P)-binding domain"/>
    <property type="match status" value="2"/>
</dbReference>
<comment type="cofactor">
    <cofactor evidence="1">
        <name>FAD</name>
        <dbReference type="ChEBI" id="CHEBI:57692"/>
    </cofactor>
</comment>
<evidence type="ECO:0000259" key="8">
    <source>
        <dbReference type="Pfam" id="PF01494"/>
    </source>
</evidence>
<dbReference type="SUPFAM" id="SSF51905">
    <property type="entry name" value="FAD/NAD(P)-binding domain"/>
    <property type="match status" value="1"/>
</dbReference>
<reference evidence="10 11" key="1">
    <citation type="submission" date="2020-03" db="EMBL/GenBank/DDBJ databases">
        <title>Whole genome shotgun sequence of Phytohabitans flavus NBRC 107702.</title>
        <authorList>
            <person name="Komaki H."/>
            <person name="Tamura T."/>
        </authorList>
    </citation>
    <scope>NUCLEOTIDE SEQUENCE [LARGE SCALE GENOMIC DNA]</scope>
    <source>
        <strain evidence="10 11">NBRC 107702</strain>
    </source>
</reference>
<evidence type="ECO:0000313" key="11">
    <source>
        <dbReference type="Proteomes" id="UP000502508"/>
    </source>
</evidence>
<dbReference type="InterPro" id="IPR002938">
    <property type="entry name" value="FAD-bd"/>
</dbReference>
<evidence type="ECO:0000256" key="2">
    <source>
        <dbReference type="ARBA" id="ARBA00010790"/>
    </source>
</evidence>
<dbReference type="EMBL" id="AP022870">
    <property type="protein sequence ID" value="BCB75589.1"/>
    <property type="molecule type" value="Genomic_DNA"/>
</dbReference>
<dbReference type="PANTHER" id="PTHR42784:SF1">
    <property type="entry name" value="PYRANOSE 2-OXIDASE"/>
    <property type="match status" value="1"/>
</dbReference>
<evidence type="ECO:0000313" key="10">
    <source>
        <dbReference type="EMBL" id="BCB75589.1"/>
    </source>
</evidence>
<dbReference type="InterPro" id="IPR007867">
    <property type="entry name" value="GMC_OxRtase_C"/>
</dbReference>
<feature type="compositionally biased region" description="Basic and acidic residues" evidence="6">
    <location>
        <begin position="100"/>
        <end position="110"/>
    </location>
</feature>
<evidence type="ECO:0000256" key="5">
    <source>
        <dbReference type="ARBA" id="ARBA00023002"/>
    </source>
</evidence>
<evidence type="ECO:0000259" key="7">
    <source>
        <dbReference type="Pfam" id="PF00732"/>
    </source>
</evidence>
<dbReference type="KEGG" id="pfla:Pflav_019990"/>
<dbReference type="InterPro" id="IPR051473">
    <property type="entry name" value="P2Ox-like"/>
</dbReference>
<keyword evidence="3" id="KW-0285">Flavoprotein</keyword>
<evidence type="ECO:0000256" key="4">
    <source>
        <dbReference type="ARBA" id="ARBA00022827"/>
    </source>
</evidence>
<dbReference type="Proteomes" id="UP000502508">
    <property type="component" value="Chromosome"/>
</dbReference>
<keyword evidence="4" id="KW-0274">FAD</keyword>